<comment type="cofactor">
    <cofactor evidence="1">
        <name>pyridoxal 5'-phosphate</name>
        <dbReference type="ChEBI" id="CHEBI:597326"/>
    </cofactor>
</comment>
<comment type="catalytic activity">
    <reaction evidence="9">
        <text>4-amino-4-deoxychorismate = 4-aminobenzoate + pyruvate + H(+)</text>
        <dbReference type="Rhea" id="RHEA:16201"/>
        <dbReference type="ChEBI" id="CHEBI:15361"/>
        <dbReference type="ChEBI" id="CHEBI:15378"/>
        <dbReference type="ChEBI" id="CHEBI:17836"/>
        <dbReference type="ChEBI" id="CHEBI:58406"/>
        <dbReference type="EC" id="4.1.3.38"/>
    </reaction>
</comment>
<dbReference type="InterPro" id="IPR036038">
    <property type="entry name" value="Aminotransferase-like"/>
</dbReference>
<comment type="caution">
    <text evidence="10">The sequence shown here is derived from an EMBL/GenBank/DDBJ whole genome shotgun (WGS) entry which is preliminary data.</text>
</comment>
<dbReference type="InterPro" id="IPR001544">
    <property type="entry name" value="Aminotrans_IV"/>
</dbReference>
<keyword evidence="4" id="KW-0663">Pyridoxal phosphate</keyword>
<evidence type="ECO:0000256" key="6">
    <source>
        <dbReference type="ARBA" id="ARBA00023239"/>
    </source>
</evidence>
<evidence type="ECO:0000256" key="9">
    <source>
        <dbReference type="ARBA" id="ARBA00049529"/>
    </source>
</evidence>
<evidence type="ECO:0000256" key="2">
    <source>
        <dbReference type="ARBA" id="ARBA00009320"/>
    </source>
</evidence>
<dbReference type="GO" id="GO:0005829">
    <property type="term" value="C:cytosol"/>
    <property type="evidence" value="ECO:0007669"/>
    <property type="project" value="TreeGrafter"/>
</dbReference>
<dbReference type="NCBIfam" id="TIGR03461">
    <property type="entry name" value="pabC_Proteo"/>
    <property type="match status" value="1"/>
</dbReference>
<evidence type="ECO:0000256" key="3">
    <source>
        <dbReference type="ARBA" id="ARBA00011738"/>
    </source>
</evidence>
<dbReference type="InterPro" id="IPR050571">
    <property type="entry name" value="Class-IV_PLP-Dep_Aminotrnsfr"/>
</dbReference>
<name>A0A0F9B6J9_9ZZZZ</name>
<evidence type="ECO:0000256" key="1">
    <source>
        <dbReference type="ARBA" id="ARBA00001933"/>
    </source>
</evidence>
<feature type="non-terminal residue" evidence="10">
    <location>
        <position position="1"/>
    </location>
</feature>
<reference evidence="10" key="1">
    <citation type="journal article" date="2015" name="Nature">
        <title>Complex archaea that bridge the gap between prokaryotes and eukaryotes.</title>
        <authorList>
            <person name="Spang A."/>
            <person name="Saw J.H."/>
            <person name="Jorgensen S.L."/>
            <person name="Zaremba-Niedzwiedzka K."/>
            <person name="Martijn J."/>
            <person name="Lind A.E."/>
            <person name="van Eijk R."/>
            <person name="Schleper C."/>
            <person name="Guy L."/>
            <person name="Ettema T.J."/>
        </authorList>
    </citation>
    <scope>NUCLEOTIDE SEQUENCE</scope>
</reference>
<organism evidence="10">
    <name type="scientific">marine sediment metagenome</name>
    <dbReference type="NCBI Taxonomy" id="412755"/>
    <lineage>
        <taxon>unclassified sequences</taxon>
        <taxon>metagenomes</taxon>
        <taxon>ecological metagenomes</taxon>
    </lineage>
</organism>
<evidence type="ECO:0000256" key="8">
    <source>
        <dbReference type="ARBA" id="ARBA00035676"/>
    </source>
</evidence>
<evidence type="ECO:0000256" key="4">
    <source>
        <dbReference type="ARBA" id="ARBA00022898"/>
    </source>
</evidence>
<dbReference type="InterPro" id="IPR017824">
    <property type="entry name" value="Aminodeoxychorismate_lyase_IV"/>
</dbReference>
<dbReference type="AlphaFoldDB" id="A0A0F9B6J9"/>
<dbReference type="GO" id="GO:0030170">
    <property type="term" value="F:pyridoxal phosphate binding"/>
    <property type="evidence" value="ECO:0007669"/>
    <property type="project" value="InterPro"/>
</dbReference>
<evidence type="ECO:0000313" key="10">
    <source>
        <dbReference type="EMBL" id="KKK80166.1"/>
    </source>
</evidence>
<evidence type="ECO:0000256" key="7">
    <source>
        <dbReference type="ARBA" id="ARBA00035633"/>
    </source>
</evidence>
<dbReference type="PANTHER" id="PTHR42743:SF2">
    <property type="entry name" value="AMINODEOXYCHORISMATE LYASE"/>
    <property type="match status" value="1"/>
</dbReference>
<dbReference type="EMBL" id="LAZR01053708">
    <property type="protein sequence ID" value="KKK80166.1"/>
    <property type="molecule type" value="Genomic_DNA"/>
</dbReference>
<dbReference type="FunFam" id="3.20.10.10:FF:000002">
    <property type="entry name" value="D-alanine aminotransferase"/>
    <property type="match status" value="1"/>
</dbReference>
<dbReference type="GO" id="GO:0008153">
    <property type="term" value="P:4-aminobenzoate biosynthetic process"/>
    <property type="evidence" value="ECO:0007669"/>
    <property type="project" value="TreeGrafter"/>
</dbReference>
<dbReference type="InterPro" id="IPR043132">
    <property type="entry name" value="BCAT-like_C"/>
</dbReference>
<dbReference type="EC" id="4.1.3.38" evidence="8"/>
<keyword evidence="6" id="KW-0456">Lyase</keyword>
<dbReference type="GO" id="GO:0046656">
    <property type="term" value="P:folic acid biosynthetic process"/>
    <property type="evidence" value="ECO:0007669"/>
    <property type="project" value="UniProtKB-KW"/>
</dbReference>
<comment type="subunit">
    <text evidence="3">Homodimer.</text>
</comment>
<accession>A0A0F9B6J9</accession>
<comment type="pathway">
    <text evidence="7">Cofactor biosynthesis; tetrahydrofolate biosynthesis; 4-aminobenzoate from chorismate: step 2/2.</text>
</comment>
<dbReference type="PANTHER" id="PTHR42743">
    <property type="entry name" value="AMINO-ACID AMINOTRANSFERASE"/>
    <property type="match status" value="1"/>
</dbReference>
<dbReference type="GO" id="GO:0008696">
    <property type="term" value="F:4-amino-4-deoxychorismate lyase activity"/>
    <property type="evidence" value="ECO:0007669"/>
    <property type="project" value="UniProtKB-EC"/>
</dbReference>
<sequence length="231" mass="25599">SRLKSGAARLGIPIDEQLLDQYCDQLLGACPANGVMKIIITAGSGGRGYRVDASSSPNYLLQWLPLPTYPLEHWQQGVALKLCQHRLPSSPNLAGIKHLNRLDQVLARSEWGDDYPEGLMLDQQGNAVEGVSSNLFFYHAGKWWTPPLDQCGVAGVMRQYLLSELLPRLSISVQVKTISSEELLSVDELFVCNSVVGVWPVVSLENRANWIVGERTKQIQTELQRTLPCFG</sequence>
<protein>
    <recommendedName>
        <fullName evidence="8">aminodeoxychorismate lyase</fullName>
        <ecNumber evidence="8">4.1.3.38</ecNumber>
    </recommendedName>
</protein>
<comment type="similarity">
    <text evidence="2">Belongs to the class-IV pyridoxal-phosphate-dependent aminotransferase family.</text>
</comment>
<evidence type="ECO:0000256" key="5">
    <source>
        <dbReference type="ARBA" id="ARBA00022909"/>
    </source>
</evidence>
<dbReference type="Gene3D" id="3.20.10.10">
    <property type="entry name" value="D-amino Acid Aminotransferase, subunit A, domain 2"/>
    <property type="match status" value="1"/>
</dbReference>
<dbReference type="InterPro" id="IPR043131">
    <property type="entry name" value="BCAT-like_N"/>
</dbReference>
<gene>
    <name evidence="10" type="ORF">LCGC14_2826200</name>
</gene>
<dbReference type="Pfam" id="PF01063">
    <property type="entry name" value="Aminotran_4"/>
    <property type="match status" value="1"/>
</dbReference>
<keyword evidence="5" id="KW-0289">Folate biosynthesis</keyword>
<proteinExistence type="inferred from homology"/>
<dbReference type="SUPFAM" id="SSF56752">
    <property type="entry name" value="D-aminoacid aminotransferase-like PLP-dependent enzymes"/>
    <property type="match status" value="1"/>
</dbReference>
<dbReference type="Gene3D" id="3.30.470.10">
    <property type="match status" value="1"/>
</dbReference>